<comment type="caution">
    <text evidence="1">The sequence shown here is derived from an EMBL/GenBank/DDBJ whole genome shotgun (WGS) entry which is preliminary data.</text>
</comment>
<reference evidence="1" key="2">
    <citation type="submission" date="2023-05" db="EMBL/GenBank/DDBJ databases">
        <authorList>
            <consortium name="Lawrence Berkeley National Laboratory"/>
            <person name="Steindorff A."/>
            <person name="Hensen N."/>
            <person name="Bonometti L."/>
            <person name="Westerberg I."/>
            <person name="Brannstrom I.O."/>
            <person name="Guillou S."/>
            <person name="Cros-Aarteil S."/>
            <person name="Calhoun S."/>
            <person name="Haridas S."/>
            <person name="Kuo A."/>
            <person name="Mondo S."/>
            <person name="Pangilinan J."/>
            <person name="Riley R."/>
            <person name="Labutti K."/>
            <person name="Andreopoulos B."/>
            <person name="Lipzen A."/>
            <person name="Chen C."/>
            <person name="Yanf M."/>
            <person name="Daum C."/>
            <person name="Ng V."/>
            <person name="Clum A."/>
            <person name="Ohm R."/>
            <person name="Martin F."/>
            <person name="Silar P."/>
            <person name="Natvig D."/>
            <person name="Lalanne C."/>
            <person name="Gautier V."/>
            <person name="Ament-Velasquez S.L."/>
            <person name="Kruys A."/>
            <person name="Hutchinson M.I."/>
            <person name="Powell A.J."/>
            <person name="Barry K."/>
            <person name="Miller A.N."/>
            <person name="Grigoriev I.V."/>
            <person name="Debuchy R."/>
            <person name="Gladieux P."/>
            <person name="Thoren M.H."/>
            <person name="Johannesson H."/>
        </authorList>
    </citation>
    <scope>NUCLEOTIDE SEQUENCE</scope>
    <source>
        <strain evidence="1">CBS 731.68</strain>
    </source>
</reference>
<dbReference type="EMBL" id="MU853226">
    <property type="protein sequence ID" value="KAK4125344.1"/>
    <property type="molecule type" value="Genomic_DNA"/>
</dbReference>
<dbReference type="Proteomes" id="UP001302602">
    <property type="component" value="Unassembled WGS sequence"/>
</dbReference>
<reference evidence="1" key="1">
    <citation type="journal article" date="2023" name="Mol. Phylogenet. Evol.">
        <title>Genome-scale phylogeny and comparative genomics of the fungal order Sordariales.</title>
        <authorList>
            <person name="Hensen N."/>
            <person name="Bonometti L."/>
            <person name="Westerberg I."/>
            <person name="Brannstrom I.O."/>
            <person name="Guillou S."/>
            <person name="Cros-Aarteil S."/>
            <person name="Calhoun S."/>
            <person name="Haridas S."/>
            <person name="Kuo A."/>
            <person name="Mondo S."/>
            <person name="Pangilinan J."/>
            <person name="Riley R."/>
            <person name="LaButti K."/>
            <person name="Andreopoulos B."/>
            <person name="Lipzen A."/>
            <person name="Chen C."/>
            <person name="Yan M."/>
            <person name="Daum C."/>
            <person name="Ng V."/>
            <person name="Clum A."/>
            <person name="Steindorff A."/>
            <person name="Ohm R.A."/>
            <person name="Martin F."/>
            <person name="Silar P."/>
            <person name="Natvig D.O."/>
            <person name="Lalanne C."/>
            <person name="Gautier V."/>
            <person name="Ament-Velasquez S.L."/>
            <person name="Kruys A."/>
            <person name="Hutchinson M.I."/>
            <person name="Powell A.J."/>
            <person name="Barry K."/>
            <person name="Miller A.N."/>
            <person name="Grigoriev I.V."/>
            <person name="Debuchy R."/>
            <person name="Gladieux P."/>
            <person name="Hiltunen Thoren M."/>
            <person name="Johannesson H."/>
        </authorList>
    </citation>
    <scope>NUCLEOTIDE SEQUENCE</scope>
    <source>
        <strain evidence="1">CBS 731.68</strain>
    </source>
</reference>
<dbReference type="GeneID" id="87823772"/>
<name>A0AAN6U2Z4_9PEZI</name>
<keyword evidence="2" id="KW-1185">Reference proteome</keyword>
<evidence type="ECO:0000313" key="1">
    <source>
        <dbReference type="EMBL" id="KAK4125344.1"/>
    </source>
</evidence>
<dbReference type="RefSeq" id="XP_062649115.1">
    <property type="nucleotide sequence ID" value="XM_062787002.1"/>
</dbReference>
<accession>A0AAN6U2Z4</accession>
<proteinExistence type="predicted"/>
<evidence type="ECO:0000313" key="2">
    <source>
        <dbReference type="Proteomes" id="UP001302602"/>
    </source>
</evidence>
<sequence length="216" mass="23898">MNETLGCGQLHWVCITRVGKVDWDPDVFSTIYRIRNTTSFALSVACFSASPVPESRTISSRTCRPAKLLWHRRSDWHCSRNHDAVQAQNVADAPASGVAFTSPSNRASGSSSPTTAYFAVVPTRFRNTVLRSTGRETIGLAVQAVHRKHSWLQSRATWTPQVFAQQLSSDLSEGPYRTGGRTISIGNEARRSIPKAPLLDYTAVLAASRYWSRRSS</sequence>
<gene>
    <name evidence="1" type="ORF">N657DRAFT_365138</name>
</gene>
<organism evidence="1 2">
    <name type="scientific">Parathielavia appendiculata</name>
    <dbReference type="NCBI Taxonomy" id="2587402"/>
    <lineage>
        <taxon>Eukaryota</taxon>
        <taxon>Fungi</taxon>
        <taxon>Dikarya</taxon>
        <taxon>Ascomycota</taxon>
        <taxon>Pezizomycotina</taxon>
        <taxon>Sordariomycetes</taxon>
        <taxon>Sordariomycetidae</taxon>
        <taxon>Sordariales</taxon>
        <taxon>Chaetomiaceae</taxon>
        <taxon>Parathielavia</taxon>
    </lineage>
</organism>
<protein>
    <submittedName>
        <fullName evidence="1">Uncharacterized protein</fullName>
    </submittedName>
</protein>
<dbReference type="AlphaFoldDB" id="A0AAN6U2Z4"/>